<evidence type="ECO:0000313" key="2">
    <source>
        <dbReference type="EMBL" id="KAA8574926.1"/>
    </source>
</evidence>
<gene>
    <name evidence="2" type="ORF">EYC84_004162</name>
</gene>
<feature type="transmembrane region" description="Helical" evidence="1">
    <location>
        <begin position="70"/>
        <end position="89"/>
    </location>
</feature>
<organism evidence="2 3">
    <name type="scientific">Monilinia fructicola</name>
    <name type="common">Brown rot fungus</name>
    <name type="synonym">Ciboria fructicola</name>
    <dbReference type="NCBI Taxonomy" id="38448"/>
    <lineage>
        <taxon>Eukaryota</taxon>
        <taxon>Fungi</taxon>
        <taxon>Dikarya</taxon>
        <taxon>Ascomycota</taxon>
        <taxon>Pezizomycotina</taxon>
        <taxon>Leotiomycetes</taxon>
        <taxon>Helotiales</taxon>
        <taxon>Sclerotiniaceae</taxon>
        <taxon>Monilinia</taxon>
    </lineage>
</organism>
<evidence type="ECO:0000256" key="1">
    <source>
        <dbReference type="SAM" id="Phobius"/>
    </source>
</evidence>
<proteinExistence type="predicted"/>
<name>A0A5M9K437_MONFR</name>
<keyword evidence="1" id="KW-1133">Transmembrane helix</keyword>
<sequence length="125" mass="14475">MYGLSRLVDWWSLNKREGFEVAVGGLELDWGWISSFLHCIHLVHISYIITTPQYSHPLSQMQSSNTFPPITLFLYTISIPILFYTVHLLTIERSIKLLRSLYDYFLQSFLLSCGISDVIYPGIRA</sequence>
<keyword evidence="3" id="KW-1185">Reference proteome</keyword>
<dbReference type="Proteomes" id="UP000322873">
    <property type="component" value="Unassembled WGS sequence"/>
</dbReference>
<comment type="caution">
    <text evidence="2">The sequence shown here is derived from an EMBL/GenBank/DDBJ whole genome shotgun (WGS) entry which is preliminary data.</text>
</comment>
<reference evidence="2 3" key="1">
    <citation type="submission" date="2019-06" db="EMBL/GenBank/DDBJ databases">
        <title>Genome Sequence of the Brown Rot Fungal Pathogen Monilinia fructicola.</title>
        <authorList>
            <person name="De Miccolis Angelini R.M."/>
            <person name="Landi L."/>
            <person name="Abate D."/>
            <person name="Pollastro S."/>
            <person name="Romanazzi G."/>
            <person name="Faretra F."/>
        </authorList>
    </citation>
    <scope>NUCLEOTIDE SEQUENCE [LARGE SCALE GENOMIC DNA]</scope>
    <source>
        <strain evidence="2 3">Mfrc123</strain>
    </source>
</reference>
<keyword evidence="1" id="KW-0812">Transmembrane</keyword>
<protein>
    <submittedName>
        <fullName evidence="2">Uncharacterized protein</fullName>
    </submittedName>
</protein>
<accession>A0A5M9K437</accession>
<dbReference type="AlphaFoldDB" id="A0A5M9K437"/>
<dbReference type="EMBL" id="VICG01000002">
    <property type="protein sequence ID" value="KAA8574926.1"/>
    <property type="molecule type" value="Genomic_DNA"/>
</dbReference>
<evidence type="ECO:0000313" key="3">
    <source>
        <dbReference type="Proteomes" id="UP000322873"/>
    </source>
</evidence>
<keyword evidence="1" id="KW-0472">Membrane</keyword>